<dbReference type="RefSeq" id="WP_056933197.1">
    <property type="nucleotide sequence ID" value="NZ_CP013050.1"/>
</dbReference>
<feature type="domain" description="GP-PDE" evidence="1">
    <location>
        <begin position="9"/>
        <end position="245"/>
    </location>
</feature>
<proteinExistence type="predicted"/>
<keyword evidence="2" id="KW-0378">Hydrolase</keyword>
<dbReference type="SUPFAM" id="SSF51695">
    <property type="entry name" value="PLC-like phosphodiesterases"/>
    <property type="match status" value="1"/>
</dbReference>
<dbReference type="PATRIC" id="fig|55802.8.peg.259"/>
<dbReference type="GO" id="GO:0008889">
    <property type="term" value="F:glycerophosphodiester phosphodiesterase activity"/>
    <property type="evidence" value="ECO:0007669"/>
    <property type="project" value="UniProtKB-EC"/>
</dbReference>
<sequence>MPSWEENRVLILGHRGFMSKYPENSILAFVEAISAGADGIELDVWLTKDGKAIIMHDETLERTAKIKKKTKDVTIEEIKSADLGMGQRVPTLEEVFQVIPENSLINIEIKDVDAAEESIKIVKKFDACDRVMISSFNIDALRKVREYSKDVRLGLLIDNEQIVPQIPKLKEELNLWSVNAPMEGIPIIGFEKFKQALAWAKSLGLKVVLWTENDELFYVNDNLKRLVGLFDVVIVNDVVRMIDYLRSLGLR</sequence>
<dbReference type="GeneID" id="26135551"/>
<evidence type="ECO:0000313" key="3">
    <source>
        <dbReference type="Proteomes" id="UP000066042"/>
    </source>
</evidence>
<gene>
    <name evidence="2" type="ORF">TBCH5v1_0261</name>
</gene>
<dbReference type="Pfam" id="PF03009">
    <property type="entry name" value="GDPD"/>
    <property type="match status" value="1"/>
</dbReference>
<dbReference type="InterPro" id="IPR017946">
    <property type="entry name" value="PLC-like_Pdiesterase_TIM-brl"/>
</dbReference>
<reference evidence="2 3" key="1">
    <citation type="journal article" date="2016" name="Genome Announc.">
        <title>Complete genome sequence of the hyperthermophilic and piezophilic archaeon Thermococcus barophilus Ch5, capable of growth at the expense of hydrogenogenesis from carbon monoxide and formate.</title>
        <authorList>
            <person name="Oger P."/>
            <person name="Sokolova T.G."/>
            <person name="Kozhevnikova D.A."/>
            <person name="Taranov E.A."/>
            <person name="Vannier P."/>
            <person name="Lee H.S."/>
            <person name="Kwon K.K."/>
            <person name="Kang S.G."/>
            <person name="Lee J.H."/>
            <person name="Bonch-Osmolovskaya E.A."/>
            <person name="Lebedinsky A.V."/>
        </authorList>
    </citation>
    <scope>NUCLEOTIDE SEQUENCE [LARGE SCALE GENOMIC DNA]</scope>
    <source>
        <strain evidence="3">Ch5</strain>
    </source>
</reference>
<dbReference type="EMBL" id="CP013050">
    <property type="protein sequence ID" value="ALM74239.1"/>
    <property type="molecule type" value="Genomic_DNA"/>
</dbReference>
<protein>
    <submittedName>
        <fullName evidence="2">Glycerophosphoryl diester phosphodiesterase</fullName>
        <ecNumber evidence="2">3.1.4.46</ecNumber>
    </submittedName>
</protein>
<dbReference type="Proteomes" id="UP000066042">
    <property type="component" value="Chromosome"/>
</dbReference>
<dbReference type="PROSITE" id="PS51704">
    <property type="entry name" value="GP_PDE"/>
    <property type="match status" value="1"/>
</dbReference>
<dbReference type="PANTHER" id="PTHR46211">
    <property type="entry name" value="GLYCEROPHOSPHORYL DIESTER PHOSPHODIESTERASE"/>
    <property type="match status" value="1"/>
</dbReference>
<dbReference type="EC" id="3.1.4.46" evidence="2"/>
<dbReference type="PANTHER" id="PTHR46211:SF14">
    <property type="entry name" value="GLYCEROPHOSPHODIESTER PHOSPHODIESTERASE"/>
    <property type="match status" value="1"/>
</dbReference>
<evidence type="ECO:0000259" key="1">
    <source>
        <dbReference type="PROSITE" id="PS51704"/>
    </source>
</evidence>
<dbReference type="InterPro" id="IPR030395">
    <property type="entry name" value="GP_PDE_dom"/>
</dbReference>
<evidence type="ECO:0000313" key="2">
    <source>
        <dbReference type="EMBL" id="ALM74239.1"/>
    </source>
</evidence>
<dbReference type="AlphaFoldDB" id="A0A0S1X959"/>
<name>A0A0S1X959_THEBA</name>
<dbReference type="Gene3D" id="3.20.20.190">
    <property type="entry name" value="Phosphatidylinositol (PI) phosphodiesterase"/>
    <property type="match status" value="1"/>
</dbReference>
<dbReference type="GO" id="GO:0006629">
    <property type="term" value="P:lipid metabolic process"/>
    <property type="evidence" value="ECO:0007669"/>
    <property type="project" value="InterPro"/>
</dbReference>
<dbReference type="CDD" id="cd08568">
    <property type="entry name" value="GDPD_TmGDE_like"/>
    <property type="match status" value="1"/>
</dbReference>
<dbReference type="STRING" id="55802.TBCH5v1_0261"/>
<accession>A0A0S1X959</accession>
<organism evidence="2 3">
    <name type="scientific">Thermococcus barophilus</name>
    <dbReference type="NCBI Taxonomy" id="55802"/>
    <lineage>
        <taxon>Archaea</taxon>
        <taxon>Methanobacteriati</taxon>
        <taxon>Methanobacteriota</taxon>
        <taxon>Thermococci</taxon>
        <taxon>Thermococcales</taxon>
        <taxon>Thermococcaceae</taxon>
        <taxon>Thermococcus</taxon>
    </lineage>
</organism>
<dbReference type="PROSITE" id="PS50007">
    <property type="entry name" value="PIPLC_X_DOMAIN"/>
    <property type="match status" value="1"/>
</dbReference>